<sequence length="558" mass="61013">MSSPERGWSAAHVGDYRKRVFHERDVLTRALGEARAWQQRVLHDLLDFNAGTAFGREHGFGRIRTLDEYRRAVPVHGYDGLEPWIERMAAGERNVLTADDPVVYFTSSGSTGAHKKVPVTPRFMRTSFFPFFYAAWASMVEHHPDVVGADAVLNLKQDPLPVPKLTGDGRPHLGASQVDFGAAFGEPLSAEPGTSARWAALPVEVAADDHLEKAYLRLRLAVEADLRCVIGINPAAVAALPYQLTLWWERIVREIRDGTVGGRAVADPDPARAAELEALARRFSPVRPAHVWPNLRVVFCWTGGVASLYLPRLREDYGIGVDVLPAPVAASEGPTAVTLDRHPRAGSLVVTASVYEFVPADLPIGAGAETLQAHELEPGGEYQVVYSHVGGMYRYAGGDVVRVVDRLGGVARVEYAGRATPSDAVGERLRESHVVGALSTALAESGLEVRNASCRVAGATRRYEFALAPYTPWSGDETTRIGERLDAALRARSAGYDSARVQGRLAGPELTLLDADAFQRDWHRRVAEGTRPAQVKDKLFRQDQADWERLVGAREGED</sequence>
<dbReference type="PANTHER" id="PTHR31901">
    <property type="entry name" value="GH3 DOMAIN-CONTAINING PROTEIN"/>
    <property type="match status" value="1"/>
</dbReference>
<gene>
    <name evidence="2" type="ORF">EDD40_1836</name>
</gene>
<dbReference type="OrthoDB" id="614636at2"/>
<keyword evidence="3" id="KW-1185">Reference proteome</keyword>
<dbReference type="GO" id="GO:0016881">
    <property type="term" value="F:acid-amino acid ligase activity"/>
    <property type="evidence" value="ECO:0007669"/>
    <property type="project" value="TreeGrafter"/>
</dbReference>
<dbReference type="Pfam" id="PF23571">
    <property type="entry name" value="GH3_M"/>
    <property type="match status" value="1"/>
</dbReference>
<evidence type="ECO:0000259" key="1">
    <source>
        <dbReference type="Pfam" id="PF23571"/>
    </source>
</evidence>
<protein>
    <submittedName>
        <fullName evidence="2">GH3 auxin-responsive promoter</fullName>
    </submittedName>
</protein>
<dbReference type="EMBL" id="RJKM01000001">
    <property type="protein sequence ID" value="ROP36562.1"/>
    <property type="molecule type" value="Genomic_DNA"/>
</dbReference>
<dbReference type="Proteomes" id="UP000268727">
    <property type="component" value="Unassembled WGS sequence"/>
</dbReference>
<dbReference type="Pfam" id="PF03321">
    <property type="entry name" value="GH3"/>
    <property type="match status" value="1"/>
</dbReference>
<evidence type="ECO:0000313" key="3">
    <source>
        <dbReference type="Proteomes" id="UP000268727"/>
    </source>
</evidence>
<accession>A0A3N1H2T6</accession>
<proteinExistence type="predicted"/>
<reference evidence="2 3" key="1">
    <citation type="submission" date="2018-11" db="EMBL/GenBank/DDBJ databases">
        <title>Sequencing the genomes of 1000 actinobacteria strains.</title>
        <authorList>
            <person name="Klenk H.-P."/>
        </authorList>
    </citation>
    <scope>NUCLEOTIDE SEQUENCE [LARGE SCALE GENOMIC DNA]</scope>
    <source>
        <strain evidence="2 3">DSM 44231</strain>
    </source>
</reference>
<dbReference type="PANTHER" id="PTHR31901:SF9">
    <property type="entry name" value="GH3 DOMAIN-CONTAINING PROTEIN"/>
    <property type="match status" value="1"/>
</dbReference>
<organism evidence="2 3">
    <name type="scientific">Saccharothrix texasensis</name>
    <dbReference type="NCBI Taxonomy" id="103734"/>
    <lineage>
        <taxon>Bacteria</taxon>
        <taxon>Bacillati</taxon>
        <taxon>Actinomycetota</taxon>
        <taxon>Actinomycetes</taxon>
        <taxon>Pseudonocardiales</taxon>
        <taxon>Pseudonocardiaceae</taxon>
        <taxon>Saccharothrix</taxon>
    </lineage>
</organism>
<feature type="domain" description="GH3 middle" evidence="1">
    <location>
        <begin position="349"/>
        <end position="418"/>
    </location>
</feature>
<dbReference type="GO" id="GO:0005737">
    <property type="term" value="C:cytoplasm"/>
    <property type="evidence" value="ECO:0007669"/>
    <property type="project" value="TreeGrafter"/>
</dbReference>
<name>A0A3N1H2T6_9PSEU</name>
<evidence type="ECO:0000313" key="2">
    <source>
        <dbReference type="EMBL" id="ROP36562.1"/>
    </source>
</evidence>
<dbReference type="RefSeq" id="WP_123742521.1">
    <property type="nucleotide sequence ID" value="NZ_RJKM01000001.1"/>
</dbReference>
<dbReference type="InterPro" id="IPR004993">
    <property type="entry name" value="GH3"/>
</dbReference>
<comment type="caution">
    <text evidence="2">The sequence shown here is derived from an EMBL/GenBank/DDBJ whole genome shotgun (WGS) entry which is preliminary data.</text>
</comment>
<dbReference type="AlphaFoldDB" id="A0A3N1H2T6"/>
<dbReference type="InterPro" id="IPR055377">
    <property type="entry name" value="GH3_M"/>
</dbReference>